<feature type="domain" description="Histidine kinase" evidence="23">
    <location>
        <begin position="510"/>
        <end position="596"/>
    </location>
</feature>
<dbReference type="InterPro" id="IPR050482">
    <property type="entry name" value="Sensor_HK_TwoCompSys"/>
</dbReference>
<keyword evidence="9" id="KW-0963">Cytoplasm</keyword>
<gene>
    <name evidence="25" type="ORF">ACFQZQ_06620</name>
</gene>
<evidence type="ECO:0000256" key="10">
    <source>
        <dbReference type="ARBA" id="ARBA00022553"/>
    </source>
</evidence>
<dbReference type="InterPro" id="IPR003594">
    <property type="entry name" value="HATPase_dom"/>
</dbReference>
<dbReference type="PANTHER" id="PTHR24421">
    <property type="entry name" value="NITRATE/NITRITE SENSOR PROTEIN NARX-RELATED"/>
    <property type="match status" value="1"/>
</dbReference>
<keyword evidence="19 22" id="KW-0472">Membrane</keyword>
<keyword evidence="25" id="KW-0067">ATP-binding</keyword>
<keyword evidence="12 22" id="KW-0812">Transmembrane</keyword>
<proteinExistence type="predicted"/>
<evidence type="ECO:0000256" key="11">
    <source>
        <dbReference type="ARBA" id="ARBA00022679"/>
    </source>
</evidence>
<dbReference type="CDD" id="cd12914">
    <property type="entry name" value="PDC1_DGC_like"/>
    <property type="match status" value="1"/>
</dbReference>
<evidence type="ECO:0000256" key="16">
    <source>
        <dbReference type="ARBA" id="ARBA00023004"/>
    </source>
</evidence>
<feature type="transmembrane region" description="Helical" evidence="22">
    <location>
        <begin position="294"/>
        <end position="314"/>
    </location>
</feature>
<evidence type="ECO:0000256" key="15">
    <source>
        <dbReference type="ARBA" id="ARBA00022989"/>
    </source>
</evidence>
<dbReference type="PANTHER" id="PTHR24421:SF61">
    <property type="entry name" value="OXYGEN SENSOR HISTIDINE KINASE NREB"/>
    <property type="match status" value="1"/>
</dbReference>
<evidence type="ECO:0000259" key="23">
    <source>
        <dbReference type="PROSITE" id="PS50109"/>
    </source>
</evidence>
<name>A0ABW2YQ71_9GAMM</name>
<dbReference type="Gene3D" id="3.30.450.20">
    <property type="entry name" value="PAS domain"/>
    <property type="match status" value="1"/>
</dbReference>
<evidence type="ECO:0000256" key="6">
    <source>
        <dbReference type="ARBA" id="ARBA00017322"/>
    </source>
</evidence>
<evidence type="ECO:0000256" key="1">
    <source>
        <dbReference type="ARBA" id="ARBA00000085"/>
    </source>
</evidence>
<keyword evidence="18" id="KW-0411">Iron-sulfur</keyword>
<accession>A0ABW2YQ71</accession>
<dbReference type="InterPro" id="IPR011712">
    <property type="entry name" value="Sig_transdc_His_kin_sub3_dim/P"/>
</dbReference>
<evidence type="ECO:0000256" key="22">
    <source>
        <dbReference type="SAM" id="Phobius"/>
    </source>
</evidence>
<evidence type="ECO:0000256" key="21">
    <source>
        <dbReference type="ARBA" id="ARBA00030800"/>
    </source>
</evidence>
<feature type="transmembrane region" description="Helical" evidence="22">
    <location>
        <begin position="20"/>
        <end position="39"/>
    </location>
</feature>
<dbReference type="InterPro" id="IPR003660">
    <property type="entry name" value="HAMP_dom"/>
</dbReference>
<protein>
    <recommendedName>
        <fullName evidence="6">Oxygen sensor histidine kinase NreB</fullName>
        <ecNumber evidence="5">2.7.13.3</ecNumber>
    </recommendedName>
    <alternativeName>
        <fullName evidence="21">Nitrogen regulation protein B</fullName>
    </alternativeName>
</protein>
<comment type="caution">
    <text evidence="25">The sequence shown here is derived from an EMBL/GenBank/DDBJ whole genome shotgun (WGS) entry which is preliminary data.</text>
</comment>
<dbReference type="PRINTS" id="PR00344">
    <property type="entry name" value="BCTRLSENSOR"/>
</dbReference>
<dbReference type="Proteomes" id="UP001597090">
    <property type="component" value="Unassembled WGS sequence"/>
</dbReference>
<dbReference type="PROSITE" id="PS50885">
    <property type="entry name" value="HAMP"/>
    <property type="match status" value="1"/>
</dbReference>
<evidence type="ECO:0000256" key="13">
    <source>
        <dbReference type="ARBA" id="ARBA00022723"/>
    </source>
</evidence>
<keyword evidence="25" id="KW-0547">Nucleotide-binding</keyword>
<comment type="cofactor">
    <cofactor evidence="2">
        <name>[4Fe-4S] cluster</name>
        <dbReference type="ChEBI" id="CHEBI:49883"/>
    </cofactor>
</comment>
<dbReference type="Gene3D" id="3.30.565.10">
    <property type="entry name" value="Histidine kinase-like ATPase, C-terminal domain"/>
    <property type="match status" value="1"/>
</dbReference>
<dbReference type="InterPro" id="IPR004358">
    <property type="entry name" value="Sig_transdc_His_kin-like_C"/>
</dbReference>
<evidence type="ECO:0000313" key="25">
    <source>
        <dbReference type="EMBL" id="MFD0738951.1"/>
    </source>
</evidence>
<evidence type="ECO:0000313" key="26">
    <source>
        <dbReference type="Proteomes" id="UP001597090"/>
    </source>
</evidence>
<keyword evidence="13" id="KW-0479">Metal-binding</keyword>
<evidence type="ECO:0000256" key="20">
    <source>
        <dbReference type="ARBA" id="ARBA00024827"/>
    </source>
</evidence>
<evidence type="ECO:0000256" key="18">
    <source>
        <dbReference type="ARBA" id="ARBA00023014"/>
    </source>
</evidence>
<evidence type="ECO:0000256" key="7">
    <source>
        <dbReference type="ARBA" id="ARBA00022475"/>
    </source>
</evidence>
<comment type="catalytic activity">
    <reaction evidence="1">
        <text>ATP + protein L-histidine = ADP + protein N-phospho-L-histidine.</text>
        <dbReference type="EC" id="2.7.13.3"/>
    </reaction>
</comment>
<keyword evidence="14" id="KW-0418">Kinase</keyword>
<evidence type="ECO:0000256" key="19">
    <source>
        <dbReference type="ARBA" id="ARBA00023136"/>
    </source>
</evidence>
<dbReference type="Pfam" id="PF02743">
    <property type="entry name" value="dCache_1"/>
    <property type="match status" value="1"/>
</dbReference>
<evidence type="ECO:0000256" key="3">
    <source>
        <dbReference type="ARBA" id="ARBA00004496"/>
    </source>
</evidence>
<dbReference type="Pfam" id="PF02518">
    <property type="entry name" value="HATPase_c"/>
    <property type="match status" value="1"/>
</dbReference>
<dbReference type="InterPro" id="IPR036890">
    <property type="entry name" value="HATPase_C_sf"/>
</dbReference>
<dbReference type="CDD" id="cd16917">
    <property type="entry name" value="HATPase_UhpB-NarQ-NarX-like"/>
    <property type="match status" value="1"/>
</dbReference>
<keyword evidence="15 22" id="KW-1133">Transmembrane helix</keyword>
<keyword evidence="26" id="KW-1185">Reference proteome</keyword>
<organism evidence="25 26">
    <name type="scientific">Lysobacter koreensis</name>
    <dbReference type="NCBI Taxonomy" id="266122"/>
    <lineage>
        <taxon>Bacteria</taxon>
        <taxon>Pseudomonadati</taxon>
        <taxon>Pseudomonadota</taxon>
        <taxon>Gammaproteobacteria</taxon>
        <taxon>Lysobacterales</taxon>
        <taxon>Lysobacteraceae</taxon>
        <taxon>Lysobacter</taxon>
    </lineage>
</organism>
<keyword evidence="10" id="KW-0597">Phosphoprotein</keyword>
<dbReference type="EC" id="2.7.13.3" evidence="5"/>
<feature type="domain" description="HAMP" evidence="24">
    <location>
        <begin position="317"/>
        <end position="370"/>
    </location>
</feature>
<comment type="function">
    <text evidence="20">Member of the two-component regulatory system NreB/NreC involved in the control of dissimilatory nitrate/nitrite reduction in response to oxygen. NreB functions as a direct oxygen sensor histidine kinase which is autophosphorylated, in the absence of oxygen, probably at the conserved histidine residue, and transfers its phosphate group probably to a conserved aspartate residue of NreC. NreB/NreC activates the expression of the nitrate (narGHJI) and nitrite (nir) reductase operons, as well as the putative nitrate transporter gene narT.</text>
</comment>
<evidence type="ECO:0000256" key="17">
    <source>
        <dbReference type="ARBA" id="ARBA00023012"/>
    </source>
</evidence>
<evidence type="ECO:0000256" key="2">
    <source>
        <dbReference type="ARBA" id="ARBA00001966"/>
    </source>
</evidence>
<sequence length="598" mass="65026">MPAAATPPTTTPGWALLREFARLLLLAVVLPVLALAGLIQWQDANDVREQFGARIATAAESNGRDVDNFLQTHLAAMQLLAERRTAAGDLDDQAAWAADLIRIQRHYPAFARLLVTDAEGKTRLIQPALPGALGTSVADRDYFREPRRSRRAFVSDVFRGRVLSNPQVAMSVPLFANGRFAGVVSGSMGIGSLAILRGQALQPRGFEVLLLDRANAVVHASDGLRYRSLDVLGQAGGDRLLRELDSRHARMQPLPGVLRDGGDAYALAMPLKVGWRLLLLVPERVVAAELRRHTLVMLGLLALVLLGVLAIVGLQMQRLGGSVHGLLERMQRFALDRASAPVALESMPRELVPLAEAMNQLAARAHEAYGEVSLSLQEQSRLREELQAVARRLMTVQEDERRTLSRELHDDIGQAITAIKLGAMALQDDDDPARRAEILAEIVTITDHTVAKLRNLSLLLRPPQLDTLGLETALRWQADTLFRAGQPRLELALTELPGRPDPEVELACFRIAQEALTNILRHAGAKRVTLTLAPVAPGDALVLTIGDDGRGFDPARGHGLGLVTMRERAQQLGGTLEIDTGEGRGTCIRATLPMRSTG</sequence>
<keyword evidence="11" id="KW-0808">Transferase</keyword>
<dbReference type="SMART" id="SM00387">
    <property type="entry name" value="HATPase_c"/>
    <property type="match status" value="1"/>
</dbReference>
<dbReference type="GO" id="GO:0005524">
    <property type="term" value="F:ATP binding"/>
    <property type="evidence" value="ECO:0007669"/>
    <property type="project" value="UniProtKB-KW"/>
</dbReference>
<dbReference type="Gene3D" id="1.20.5.1930">
    <property type="match status" value="1"/>
</dbReference>
<dbReference type="InterPro" id="IPR005467">
    <property type="entry name" value="His_kinase_dom"/>
</dbReference>
<dbReference type="InterPro" id="IPR033479">
    <property type="entry name" value="dCache_1"/>
</dbReference>
<evidence type="ECO:0000256" key="14">
    <source>
        <dbReference type="ARBA" id="ARBA00022777"/>
    </source>
</evidence>
<dbReference type="PROSITE" id="PS50109">
    <property type="entry name" value="HIS_KIN"/>
    <property type="match status" value="1"/>
</dbReference>
<keyword evidence="16" id="KW-0408">Iron</keyword>
<evidence type="ECO:0000259" key="24">
    <source>
        <dbReference type="PROSITE" id="PS50885"/>
    </source>
</evidence>
<evidence type="ECO:0000256" key="12">
    <source>
        <dbReference type="ARBA" id="ARBA00022692"/>
    </source>
</evidence>
<dbReference type="EMBL" id="JBHTIH010000003">
    <property type="protein sequence ID" value="MFD0738951.1"/>
    <property type="molecule type" value="Genomic_DNA"/>
</dbReference>
<evidence type="ECO:0000256" key="9">
    <source>
        <dbReference type="ARBA" id="ARBA00022490"/>
    </source>
</evidence>
<comment type="subcellular location">
    <subcellularLocation>
        <location evidence="4">Cell membrane</location>
        <topology evidence="4">Multi-pass membrane protein</topology>
    </subcellularLocation>
    <subcellularLocation>
        <location evidence="3">Cytoplasm</location>
    </subcellularLocation>
</comment>
<dbReference type="RefSeq" id="WP_386811972.1">
    <property type="nucleotide sequence ID" value="NZ_JBHTIH010000003.1"/>
</dbReference>
<reference evidence="26" key="1">
    <citation type="journal article" date="2019" name="Int. J. Syst. Evol. Microbiol.">
        <title>The Global Catalogue of Microorganisms (GCM) 10K type strain sequencing project: providing services to taxonomists for standard genome sequencing and annotation.</title>
        <authorList>
            <consortium name="The Broad Institute Genomics Platform"/>
            <consortium name="The Broad Institute Genome Sequencing Center for Infectious Disease"/>
            <person name="Wu L."/>
            <person name="Ma J."/>
        </authorList>
    </citation>
    <scope>NUCLEOTIDE SEQUENCE [LARGE SCALE GENOMIC DNA]</scope>
    <source>
        <strain evidence="26">CCUG 55491</strain>
    </source>
</reference>
<keyword evidence="17" id="KW-0902">Two-component regulatory system</keyword>
<evidence type="ECO:0000256" key="4">
    <source>
        <dbReference type="ARBA" id="ARBA00004651"/>
    </source>
</evidence>
<dbReference type="SUPFAM" id="SSF55874">
    <property type="entry name" value="ATPase domain of HSP90 chaperone/DNA topoisomerase II/histidine kinase"/>
    <property type="match status" value="1"/>
</dbReference>
<keyword evidence="8" id="KW-0004">4Fe-4S</keyword>
<evidence type="ECO:0000256" key="8">
    <source>
        <dbReference type="ARBA" id="ARBA00022485"/>
    </source>
</evidence>
<dbReference type="Pfam" id="PF07730">
    <property type="entry name" value="HisKA_3"/>
    <property type="match status" value="1"/>
</dbReference>
<evidence type="ECO:0000256" key="5">
    <source>
        <dbReference type="ARBA" id="ARBA00012438"/>
    </source>
</evidence>
<keyword evidence="7" id="KW-1003">Cell membrane</keyword>